<dbReference type="Proteomes" id="UP000290900">
    <property type="component" value="Unassembled WGS sequence"/>
</dbReference>
<dbReference type="AlphaFoldDB" id="A0A448YLN2"/>
<evidence type="ECO:0000256" key="4">
    <source>
        <dbReference type="SAM" id="MobiDB-lite"/>
    </source>
</evidence>
<keyword evidence="3" id="KW-0539">Nucleus</keyword>
<organism evidence="5 6">
    <name type="scientific">Brettanomyces naardenensis</name>
    <name type="common">Yeast</name>
    <dbReference type="NCBI Taxonomy" id="13370"/>
    <lineage>
        <taxon>Eukaryota</taxon>
        <taxon>Fungi</taxon>
        <taxon>Dikarya</taxon>
        <taxon>Ascomycota</taxon>
        <taxon>Saccharomycotina</taxon>
        <taxon>Pichiomycetes</taxon>
        <taxon>Pichiales</taxon>
        <taxon>Pichiaceae</taxon>
        <taxon>Brettanomyces</taxon>
    </lineage>
</organism>
<feature type="region of interest" description="Disordered" evidence="4">
    <location>
        <begin position="1"/>
        <end position="113"/>
    </location>
</feature>
<dbReference type="STRING" id="13370.A0A448YLN2"/>
<name>A0A448YLN2_BRENA</name>
<feature type="compositionally biased region" description="Basic and acidic residues" evidence="4">
    <location>
        <begin position="658"/>
        <end position="673"/>
    </location>
</feature>
<keyword evidence="6" id="KW-1185">Reference proteome</keyword>
<feature type="compositionally biased region" description="Basic residues" evidence="4">
    <location>
        <begin position="32"/>
        <end position="42"/>
    </location>
</feature>
<dbReference type="GO" id="GO:0005654">
    <property type="term" value="C:nucleoplasm"/>
    <property type="evidence" value="ECO:0007669"/>
    <property type="project" value="TreeGrafter"/>
</dbReference>
<dbReference type="GO" id="GO:0005730">
    <property type="term" value="C:nucleolus"/>
    <property type="evidence" value="ECO:0007669"/>
    <property type="project" value="TreeGrafter"/>
</dbReference>
<dbReference type="Pfam" id="PF03715">
    <property type="entry name" value="Noc2"/>
    <property type="match status" value="1"/>
</dbReference>
<feature type="compositionally biased region" description="Basic and acidic residues" evidence="4">
    <location>
        <begin position="56"/>
        <end position="87"/>
    </location>
</feature>
<dbReference type="EMBL" id="CAACVR010000012">
    <property type="protein sequence ID" value="VEU21763.1"/>
    <property type="molecule type" value="Genomic_DNA"/>
</dbReference>
<feature type="compositionally biased region" description="Basic and acidic residues" evidence="4">
    <location>
        <begin position="18"/>
        <end position="31"/>
    </location>
</feature>
<dbReference type="FunCoup" id="A0A448YLN2">
    <property type="interactions" value="1090"/>
</dbReference>
<dbReference type="GO" id="GO:0030690">
    <property type="term" value="C:Noc1p-Noc2p complex"/>
    <property type="evidence" value="ECO:0007669"/>
    <property type="project" value="TreeGrafter"/>
</dbReference>
<comment type="similarity">
    <text evidence="2">Belongs to the NOC2 family.</text>
</comment>
<feature type="compositionally biased region" description="Low complexity" evidence="4">
    <location>
        <begin position="43"/>
        <end position="55"/>
    </location>
</feature>
<dbReference type="InterPro" id="IPR016024">
    <property type="entry name" value="ARM-type_fold"/>
</dbReference>
<evidence type="ECO:0000313" key="5">
    <source>
        <dbReference type="EMBL" id="VEU21763.1"/>
    </source>
</evidence>
<comment type="subcellular location">
    <subcellularLocation>
        <location evidence="1">Nucleus</location>
    </subcellularLocation>
</comment>
<dbReference type="PANTHER" id="PTHR12687:SF4">
    <property type="entry name" value="NUCLEOLAR COMPLEX PROTEIN 2 HOMOLOG"/>
    <property type="match status" value="1"/>
</dbReference>
<sequence>MGKTSKATKKFNKKHLKHTLEQRKKSQDYKKKIGARGTKRSSNKGSSNGSMAKNGEIFKDLDVEKYFEKGIEPPKEKHEKKQAKKEEQDEDDDEDAESSDSDAEMDQKDLDDLEKEDPEFYKYLQDNDKALLDFQPMNPLDAIDDDDDDDEEEDEEADAGKEKITNIEAPVVDVTIEMVKEWESNLKSSQPNIKGMKHVVIAFKSAVNIETDRQYRYRVTSEKVFNLLMVLVLKQLPLAIEKLTPYKISAKGARSLPSGNKKKTAQISSILKIHAGSLIELLDGITNTETAALILQSIQELLPYFMSWRKILKQFVNSAVGIWSTAKQFDTQVAAFAFLNNASKEYPKSVLELVLRSTYSNFIKNCSRTNIHTMPGLNFQKNSMAGLFVEDENLGYQVGFESVRQLAIHLRNGVNNPTKESYKSVYNWQFCHALDFWSRTLAAKNQEDGPLKQLIYPLVQVTIGTIRLVPSAQFFPLRFYLIRSLIRLSQTTGVFIPLFPLLSETLTSTAFNGRPKSSSLAAVDFEDSIKVNKAYLGTRVYQQGLCEQFIELTSEFFVLYCKSIAFPELATPATIYLRRYRKKSTNAKFNKMLGALIDKLNANSKFIEQKRSNVEYGPSNKQEVAKFLQEVKWESTPLGGYVRTQREVKEARMKVLRESIEESERAEKEKEEREKEEEREDDDVDMEGDDGEEDDGEEDDGEDDDGEEDGEDDGEDEE</sequence>
<accession>A0A448YLN2</accession>
<evidence type="ECO:0000256" key="1">
    <source>
        <dbReference type="ARBA" id="ARBA00004123"/>
    </source>
</evidence>
<dbReference type="PANTHER" id="PTHR12687">
    <property type="entry name" value="NUCLEOLAR COMPLEX 2 AND RAD4-RELATED"/>
    <property type="match status" value="1"/>
</dbReference>
<dbReference type="InterPro" id="IPR005343">
    <property type="entry name" value="Noc2"/>
</dbReference>
<proteinExistence type="inferred from homology"/>
<dbReference type="OrthoDB" id="10266662at2759"/>
<evidence type="ECO:0000256" key="3">
    <source>
        <dbReference type="ARBA" id="ARBA00023242"/>
    </source>
</evidence>
<dbReference type="GO" id="GO:0042273">
    <property type="term" value="P:ribosomal large subunit biogenesis"/>
    <property type="evidence" value="ECO:0007669"/>
    <property type="project" value="TreeGrafter"/>
</dbReference>
<dbReference type="InParanoid" id="A0A448YLN2"/>
<feature type="compositionally biased region" description="Basic residues" evidence="4">
    <location>
        <begin position="1"/>
        <end position="17"/>
    </location>
</feature>
<feature type="compositionally biased region" description="Acidic residues" evidence="4">
    <location>
        <begin position="88"/>
        <end position="104"/>
    </location>
</feature>
<dbReference type="SUPFAM" id="SSF48371">
    <property type="entry name" value="ARM repeat"/>
    <property type="match status" value="1"/>
</dbReference>
<dbReference type="GO" id="GO:0030691">
    <property type="term" value="C:Noc2p-Noc3p complex"/>
    <property type="evidence" value="ECO:0007669"/>
    <property type="project" value="TreeGrafter"/>
</dbReference>
<gene>
    <name evidence="5" type="ORF">BRENAR_LOCUS2495</name>
</gene>
<reference evidence="5 6" key="1">
    <citation type="submission" date="2018-12" db="EMBL/GenBank/DDBJ databases">
        <authorList>
            <person name="Tiukova I."/>
            <person name="Dainat J."/>
        </authorList>
    </citation>
    <scope>NUCLEOTIDE SEQUENCE [LARGE SCALE GENOMIC DNA]</scope>
</reference>
<evidence type="ECO:0000256" key="2">
    <source>
        <dbReference type="ARBA" id="ARBA00005907"/>
    </source>
</evidence>
<evidence type="ECO:0000313" key="6">
    <source>
        <dbReference type="Proteomes" id="UP000290900"/>
    </source>
</evidence>
<feature type="region of interest" description="Disordered" evidence="4">
    <location>
        <begin position="137"/>
        <end position="164"/>
    </location>
</feature>
<feature type="compositionally biased region" description="Acidic residues" evidence="4">
    <location>
        <begin position="674"/>
        <end position="718"/>
    </location>
</feature>
<feature type="compositionally biased region" description="Acidic residues" evidence="4">
    <location>
        <begin position="142"/>
        <end position="157"/>
    </location>
</feature>
<protein>
    <submittedName>
        <fullName evidence="5">DEKNAAC102479</fullName>
    </submittedName>
</protein>
<feature type="region of interest" description="Disordered" evidence="4">
    <location>
        <begin position="658"/>
        <end position="718"/>
    </location>
</feature>